<dbReference type="InterPro" id="IPR045582">
    <property type="entry name" value="Trehalase-like_N"/>
</dbReference>
<protein>
    <submittedName>
        <fullName evidence="3">GH15 family glucan-1,4-alpha-glucosidase</fullName>
    </submittedName>
</protein>
<dbReference type="Proteomes" id="UP001549257">
    <property type="component" value="Unassembled WGS sequence"/>
</dbReference>
<feature type="domain" description="Trehalase-like N-terminal" evidence="2">
    <location>
        <begin position="3"/>
        <end position="159"/>
    </location>
</feature>
<gene>
    <name evidence="3" type="ORF">ABIE21_001161</name>
</gene>
<accession>A0ABV2QKW7</accession>
<dbReference type="InterPro" id="IPR011613">
    <property type="entry name" value="GH15-like"/>
</dbReference>
<dbReference type="EMBL" id="JBEPSJ010000001">
    <property type="protein sequence ID" value="MET4581671.1"/>
    <property type="molecule type" value="Genomic_DNA"/>
</dbReference>
<dbReference type="Pfam" id="PF00723">
    <property type="entry name" value="Glyco_hydro_15"/>
    <property type="match status" value="1"/>
</dbReference>
<dbReference type="RefSeq" id="WP_354023836.1">
    <property type="nucleotide sequence ID" value="NZ_JBEPSJ010000001.1"/>
</dbReference>
<dbReference type="InterPro" id="IPR012341">
    <property type="entry name" value="6hp_glycosidase-like_sf"/>
</dbReference>
<comment type="caution">
    <text evidence="3">The sequence shown here is derived from an EMBL/GenBank/DDBJ whole genome shotgun (WGS) entry which is preliminary data.</text>
</comment>
<dbReference type="PANTHER" id="PTHR31616:SF0">
    <property type="entry name" value="GLUCAN 1,4-ALPHA-GLUCOSIDASE"/>
    <property type="match status" value="1"/>
</dbReference>
<evidence type="ECO:0000313" key="4">
    <source>
        <dbReference type="Proteomes" id="UP001549257"/>
    </source>
</evidence>
<dbReference type="InterPro" id="IPR008928">
    <property type="entry name" value="6-hairpin_glycosidase_sf"/>
</dbReference>
<sequence length="614" mass="68011">MALHVEDYALIGDCHTGALVGLDGSIDWLCLPRFDSASTFGALLGDEDHGRWLVAPRASLHGDEGVSSSRSYVEDTFTLVTRWVTPTGEVDVIDLMPHGDRRADVVRRVVGVSGTVDMHQELRIRFDYGAALPWLRQVPEEGGNAVVAVAGPDAIVIRGPVLRAEDHAHVSDFSVSAGETVDIALTWYPAHRSAPAPLNVSKRIRETERWWQSWASTTAVAPQYSEAVRRSLLVLRALTHEDTGGIVAAATTSVPEEFGGQRNWDYRYVWLRDASLTLHVLLDHGFEAEADPWRRWLLRAIAGDPADVQIMYGLSGERRLNEYVVDSLPGYDGASPVRVGNGAFTQYQGDVFGEVMLALERARETQGEEMDFSWPLQRALMTFVENNWQRPDNGIWEIRGPLRHFTHSRVMLWAAFDCAARAVREFGLDGPVERWERMRDLVREEIETQGFDPVRGTYTQYYGGSTVDASLLQMVQAGYIEADDPRMLGTVAAIEEDLLEDGLLLRYRTESGVDGLPEGENPFLACSFWLAEQYARSGRLADATELMDRLVGYSNDVGLLSEEYAVGDARQAGNTPQAFSHLSLVRAADAIAEATARANTASEAEPEKQQSVSL</sequence>
<evidence type="ECO:0000313" key="3">
    <source>
        <dbReference type="EMBL" id="MET4581671.1"/>
    </source>
</evidence>
<dbReference type="PANTHER" id="PTHR31616">
    <property type="entry name" value="TREHALASE"/>
    <property type="match status" value="1"/>
</dbReference>
<evidence type="ECO:0000259" key="1">
    <source>
        <dbReference type="Pfam" id="PF00723"/>
    </source>
</evidence>
<dbReference type="SUPFAM" id="SSF48208">
    <property type="entry name" value="Six-hairpin glycosidases"/>
    <property type="match status" value="1"/>
</dbReference>
<proteinExistence type="predicted"/>
<name>A0ABV2QKW7_9MICO</name>
<dbReference type="Pfam" id="PF19291">
    <property type="entry name" value="TREH_N"/>
    <property type="match status" value="1"/>
</dbReference>
<reference evidence="3 4" key="1">
    <citation type="submission" date="2024-06" db="EMBL/GenBank/DDBJ databases">
        <title>Sorghum-associated microbial communities from plants grown in Nebraska, USA.</title>
        <authorList>
            <person name="Schachtman D."/>
        </authorList>
    </citation>
    <scope>NUCLEOTIDE SEQUENCE [LARGE SCALE GENOMIC DNA]</scope>
    <source>
        <strain evidence="3 4">2857</strain>
    </source>
</reference>
<feature type="domain" description="GH15-like" evidence="1">
    <location>
        <begin position="224"/>
        <end position="588"/>
    </location>
</feature>
<organism evidence="3 4">
    <name type="scientific">Conyzicola nivalis</name>
    <dbReference type="NCBI Taxonomy" id="1477021"/>
    <lineage>
        <taxon>Bacteria</taxon>
        <taxon>Bacillati</taxon>
        <taxon>Actinomycetota</taxon>
        <taxon>Actinomycetes</taxon>
        <taxon>Micrococcales</taxon>
        <taxon>Microbacteriaceae</taxon>
        <taxon>Conyzicola</taxon>
    </lineage>
</organism>
<dbReference type="Gene3D" id="1.50.10.10">
    <property type="match status" value="1"/>
</dbReference>
<keyword evidence="4" id="KW-1185">Reference proteome</keyword>
<evidence type="ECO:0000259" key="2">
    <source>
        <dbReference type="Pfam" id="PF19291"/>
    </source>
</evidence>